<evidence type="ECO:0000256" key="6">
    <source>
        <dbReference type="PIRSR" id="PIRSR600821-52"/>
    </source>
</evidence>
<dbReference type="Pfam" id="PF01168">
    <property type="entry name" value="Ala_racemase_N"/>
    <property type="match status" value="1"/>
</dbReference>
<evidence type="ECO:0000256" key="3">
    <source>
        <dbReference type="ARBA" id="ARBA00023235"/>
    </source>
</evidence>
<dbReference type="GO" id="GO:0008784">
    <property type="term" value="F:alanine racemase activity"/>
    <property type="evidence" value="ECO:0007669"/>
    <property type="project" value="UniProtKB-UniRule"/>
</dbReference>
<feature type="active site" description="Proton acceptor; specific for L-alanine" evidence="4">
    <location>
        <position position="726"/>
    </location>
</feature>
<dbReference type="Gene3D" id="2.40.37.10">
    <property type="entry name" value="Lyase, Ornithine Decarboxylase, Chain A, domain 1"/>
    <property type="match status" value="1"/>
</dbReference>
<dbReference type="InterPro" id="IPR000821">
    <property type="entry name" value="Ala_racemase"/>
</dbReference>
<comment type="catalytic activity">
    <reaction evidence="4">
        <text>L-alanine = D-alanine</text>
        <dbReference type="Rhea" id="RHEA:20249"/>
        <dbReference type="ChEBI" id="CHEBI:57416"/>
        <dbReference type="ChEBI" id="CHEBI:57972"/>
        <dbReference type="EC" id="5.1.1.1"/>
    </reaction>
</comment>
<dbReference type="EC" id="5.1.1.1" evidence="4"/>
<dbReference type="InterPro" id="IPR036615">
    <property type="entry name" value="Mur_ligase_C_dom_sf"/>
</dbReference>
<dbReference type="InterPro" id="IPR035911">
    <property type="entry name" value="MurE/MurF_N"/>
</dbReference>
<dbReference type="HAMAP" id="MF_01201">
    <property type="entry name" value="Ala_racemase"/>
    <property type="match status" value="1"/>
</dbReference>
<dbReference type="GO" id="GO:0005829">
    <property type="term" value="C:cytosol"/>
    <property type="evidence" value="ECO:0007669"/>
    <property type="project" value="TreeGrafter"/>
</dbReference>
<dbReference type="InterPro" id="IPR011079">
    <property type="entry name" value="Ala_racemase_C"/>
</dbReference>
<keyword evidence="2 4" id="KW-0663">Pyridoxal phosphate</keyword>
<dbReference type="SUPFAM" id="SSF63418">
    <property type="entry name" value="MurE/MurF N-terminal domain"/>
    <property type="match status" value="1"/>
</dbReference>
<dbReference type="Pfam" id="PF00842">
    <property type="entry name" value="Ala_racemase_C"/>
    <property type="match status" value="1"/>
</dbReference>
<dbReference type="Pfam" id="PF08245">
    <property type="entry name" value="Mur_ligase_M"/>
    <property type="match status" value="1"/>
</dbReference>
<comment type="pathway">
    <text evidence="4">Amino-acid biosynthesis; D-alanine biosynthesis; D-alanine from L-alanine: step 1/1.</text>
</comment>
<evidence type="ECO:0000256" key="1">
    <source>
        <dbReference type="ARBA" id="ARBA00001933"/>
    </source>
</evidence>
<dbReference type="Proteomes" id="UP000054172">
    <property type="component" value="Unassembled WGS sequence"/>
</dbReference>
<feature type="modified residue" description="N6-(pyridoxal phosphate)lysine" evidence="4 5">
    <location>
        <position position="502"/>
    </location>
</feature>
<reference evidence="8" key="1">
    <citation type="submission" date="2015-08" db="EMBL/GenBank/DDBJ databases">
        <title>Candidatus Bacteriodes Periocalifornicus.</title>
        <authorList>
            <person name="McLean J.S."/>
            <person name="Kelley S."/>
        </authorList>
    </citation>
    <scope>NUCLEOTIDE SEQUENCE [LARGE SCALE GENOMIC DNA]</scope>
    <source>
        <strain evidence="8">12B</strain>
    </source>
</reference>
<dbReference type="SUPFAM" id="SSF53623">
    <property type="entry name" value="MurD-like peptide ligases, catalytic domain"/>
    <property type="match status" value="1"/>
</dbReference>
<dbReference type="PANTHER" id="PTHR30511">
    <property type="entry name" value="ALANINE RACEMASE"/>
    <property type="match status" value="1"/>
</dbReference>
<dbReference type="NCBIfam" id="TIGR00492">
    <property type="entry name" value="alr"/>
    <property type="match status" value="1"/>
</dbReference>
<dbReference type="Gene3D" id="3.90.190.20">
    <property type="entry name" value="Mur ligase, C-terminal domain"/>
    <property type="match status" value="1"/>
</dbReference>
<name>A0A0Q4B7I3_9BACT</name>
<dbReference type="AlphaFoldDB" id="A0A0Q4B7I3"/>
<dbReference type="STRING" id="1702214.AL399_08695"/>
<dbReference type="GO" id="GO:0030632">
    <property type="term" value="P:D-alanine biosynthetic process"/>
    <property type="evidence" value="ECO:0007669"/>
    <property type="project" value="UniProtKB-UniRule"/>
</dbReference>
<evidence type="ECO:0000256" key="5">
    <source>
        <dbReference type="PIRSR" id="PIRSR600821-50"/>
    </source>
</evidence>
<dbReference type="SUPFAM" id="SSF53244">
    <property type="entry name" value="MurD-like peptide ligases, peptide-binding domain"/>
    <property type="match status" value="1"/>
</dbReference>
<dbReference type="InterPro" id="IPR036565">
    <property type="entry name" value="Mur-like_cat_sf"/>
</dbReference>
<dbReference type="CDD" id="cd00430">
    <property type="entry name" value="PLPDE_III_AR"/>
    <property type="match status" value="1"/>
</dbReference>
<comment type="caution">
    <text evidence="8">The sequence shown here is derived from an EMBL/GenBank/DDBJ whole genome shotgun (WGS) entry which is preliminary data.</text>
</comment>
<comment type="similarity">
    <text evidence="4">Belongs to the alanine racemase family.</text>
</comment>
<keyword evidence="3 4" id="KW-0413">Isomerase</keyword>
<dbReference type="SUPFAM" id="SSF50621">
    <property type="entry name" value="Alanine racemase C-terminal domain-like"/>
    <property type="match status" value="1"/>
</dbReference>
<dbReference type="GO" id="GO:0005524">
    <property type="term" value="F:ATP binding"/>
    <property type="evidence" value="ECO:0007669"/>
    <property type="project" value="InterPro"/>
</dbReference>
<proteinExistence type="inferred from homology"/>
<dbReference type="Gene3D" id="3.40.1390.10">
    <property type="entry name" value="MurE/MurF, N-terminal domain"/>
    <property type="match status" value="1"/>
</dbReference>
<feature type="domain" description="Alanine racemase C-terminal" evidence="7">
    <location>
        <begin position="705"/>
        <end position="829"/>
    </location>
</feature>
<dbReference type="GO" id="GO:0016881">
    <property type="term" value="F:acid-amino acid ligase activity"/>
    <property type="evidence" value="ECO:0007669"/>
    <property type="project" value="InterPro"/>
</dbReference>
<keyword evidence="9" id="KW-1185">Reference proteome</keyword>
<feature type="active site" description="Proton acceptor; specific for D-alanine" evidence="4">
    <location>
        <position position="502"/>
    </location>
</feature>
<dbReference type="NCBIfam" id="NF008897">
    <property type="entry name" value="PRK11930.1"/>
    <property type="match status" value="1"/>
</dbReference>
<dbReference type="Gene3D" id="3.40.1190.10">
    <property type="entry name" value="Mur-like, catalytic domain"/>
    <property type="match status" value="1"/>
</dbReference>
<dbReference type="SUPFAM" id="SSF51419">
    <property type="entry name" value="PLP-binding barrel"/>
    <property type="match status" value="1"/>
</dbReference>
<dbReference type="SMART" id="SM01005">
    <property type="entry name" value="Ala_racemase_C"/>
    <property type="match status" value="1"/>
</dbReference>
<accession>A0A0Q4B7I3</accession>
<feature type="binding site" evidence="4 6">
    <location>
        <position position="775"/>
    </location>
    <ligand>
        <name>substrate</name>
    </ligand>
</feature>
<protein>
    <recommendedName>
        <fullName evidence="4">Alanine racemase</fullName>
        <ecNumber evidence="4">5.1.1.1</ecNumber>
    </recommendedName>
</protein>
<evidence type="ECO:0000259" key="7">
    <source>
        <dbReference type="SMART" id="SM01005"/>
    </source>
</evidence>
<dbReference type="PRINTS" id="PR00992">
    <property type="entry name" value="ALARACEMASE"/>
</dbReference>
<dbReference type="PATRIC" id="fig|1702214.3.peg.136"/>
<evidence type="ECO:0000313" key="8">
    <source>
        <dbReference type="EMBL" id="KQM08193.1"/>
    </source>
</evidence>
<dbReference type="InterPro" id="IPR029066">
    <property type="entry name" value="PLP-binding_barrel"/>
</dbReference>
<dbReference type="PANTHER" id="PTHR30511:SF0">
    <property type="entry name" value="ALANINE RACEMASE, CATABOLIC-RELATED"/>
    <property type="match status" value="1"/>
</dbReference>
<sequence length="831" mass="90882">MHGIPEGSVREVATDSRTVQQGRGLLFFAIPGARHNGHDYVAELYRTRGVRRFVISEIRPEFHDLEQATFILVPSTLDALQHLAAYHRQRFSIPVVGITGSNGKTIVKEWLAAVLSAKYHTHHSPASFNSQLGVPLSILGLSPHYEVGVYEAGISQPGEMARLAAVIRPTLGIITNLGAAHQEGFSSLRQKGEEKFQLFAHAKTLVYCADQPLVHELAHELAQKHGVELKCWSLKGNPADLAVELQGDLNPEFPGQTRVSSPQFTFQWKGTNHSGSLPGTDAPTVENTLHTLLASLLLGLEPEVAVRELARLQPIPMRLERLQGLEGQPLINDTYNCDLESLQIALDFLCRQAPSTPKTLILSDILQSGLPSTELYTRVAELVATHRVDHLIGIGEAISANAGLFAPPTRNAPSRTGCTPELSVQFYPDTETFLKVMDPVALSHSAVLVKGSRPFRLERVSHRLEGRIHRTVLEVNLKAVEHNLNYFRGLLKPGVKLLVLLKAFAYGNGSAELAAFLQYHRIDYIGVAFADEGVELRRAGVQVPILVLNPAPDSYASLIAHRLEPELFSLAVAYDFARVAHEAGCKGYPVHIKLDTGMHRVGLQLDDIRLLQALLADSPSIRVASIFTHLAVADDPSQDPFTLAQLGEFKTMADSICQSLPYRPMLHVLNSAGIERFPEYQFDMVRLGIGLHGVSANPGVQLQPVATLKSFVAQVKTLQPGDTVGYGRRGVVAEPTTIATIPIGYADGYNRHLGNGQGKVLINGQLCPTIGSICMDTCMVNVGKMGINVGDSVTIFGEKPTIFDMAEWLNTIPYEVLTSISPRVNRIYFTD</sequence>
<comment type="cofactor">
    <cofactor evidence="1 4 5">
        <name>pyridoxal 5'-phosphate</name>
        <dbReference type="ChEBI" id="CHEBI:597326"/>
    </cofactor>
</comment>
<dbReference type="GO" id="GO:0030170">
    <property type="term" value="F:pyridoxal phosphate binding"/>
    <property type="evidence" value="ECO:0007669"/>
    <property type="project" value="UniProtKB-UniRule"/>
</dbReference>
<evidence type="ECO:0000256" key="2">
    <source>
        <dbReference type="ARBA" id="ARBA00022898"/>
    </source>
</evidence>
<dbReference type="InterPro" id="IPR009006">
    <property type="entry name" value="Ala_racemase/Decarboxylase_C"/>
</dbReference>
<dbReference type="Gene3D" id="3.20.20.10">
    <property type="entry name" value="Alanine racemase"/>
    <property type="match status" value="1"/>
</dbReference>
<feature type="binding site" evidence="4 6">
    <location>
        <position position="600"/>
    </location>
    <ligand>
        <name>substrate</name>
    </ligand>
</feature>
<organism evidence="8 9">
    <name type="scientific">Candidatus [Bacteroides] periocalifornicus</name>
    <dbReference type="NCBI Taxonomy" id="1702214"/>
    <lineage>
        <taxon>Bacteria</taxon>
        <taxon>Pseudomonadati</taxon>
        <taxon>Bacteroidota</taxon>
    </lineage>
</organism>
<evidence type="ECO:0000313" key="9">
    <source>
        <dbReference type="Proteomes" id="UP000054172"/>
    </source>
</evidence>
<dbReference type="UniPathway" id="UPA00042">
    <property type="reaction ID" value="UER00497"/>
</dbReference>
<gene>
    <name evidence="8" type="ORF">AL399_08695</name>
</gene>
<dbReference type="InterPro" id="IPR013221">
    <property type="entry name" value="Mur_ligase_cen"/>
</dbReference>
<evidence type="ECO:0000256" key="4">
    <source>
        <dbReference type="HAMAP-Rule" id="MF_01201"/>
    </source>
</evidence>
<comment type="function">
    <text evidence="4">Catalyzes the interconversion of L-alanine and D-alanine. May also act on other amino acids.</text>
</comment>
<dbReference type="EMBL" id="LIIK01000059">
    <property type="protein sequence ID" value="KQM08193.1"/>
    <property type="molecule type" value="Genomic_DNA"/>
</dbReference>
<dbReference type="InterPro" id="IPR001608">
    <property type="entry name" value="Ala_racemase_N"/>
</dbReference>